<dbReference type="RefSeq" id="WP_390363430.1">
    <property type="nucleotide sequence ID" value="NZ_JBHTKJ010000046.1"/>
</dbReference>
<keyword evidence="2" id="KW-1185">Reference proteome</keyword>
<evidence type="ECO:0000313" key="1">
    <source>
        <dbReference type="EMBL" id="MFD1039774.1"/>
    </source>
</evidence>
<sequence>MKESSDADVLILEKDTLEIAHVVAKGQQMIKDKEVIVKGTFE</sequence>
<dbReference type="Proteomes" id="UP001597040">
    <property type="component" value="Unassembled WGS sequence"/>
</dbReference>
<accession>A0ABW3LRZ4</accession>
<dbReference type="EMBL" id="JBHTKJ010000046">
    <property type="protein sequence ID" value="MFD1039774.1"/>
    <property type="molecule type" value="Genomic_DNA"/>
</dbReference>
<proteinExistence type="predicted"/>
<reference evidence="2" key="1">
    <citation type="journal article" date="2019" name="Int. J. Syst. Evol. Microbiol.">
        <title>The Global Catalogue of Microorganisms (GCM) 10K type strain sequencing project: providing services to taxonomists for standard genome sequencing and annotation.</title>
        <authorList>
            <consortium name="The Broad Institute Genomics Platform"/>
            <consortium name="The Broad Institute Genome Sequencing Center for Infectious Disease"/>
            <person name="Wu L."/>
            <person name="Ma J."/>
        </authorList>
    </citation>
    <scope>NUCLEOTIDE SEQUENCE [LARGE SCALE GENOMIC DNA]</scope>
    <source>
        <strain evidence="2">CCUG 56754</strain>
    </source>
</reference>
<protein>
    <recommendedName>
        <fullName evidence="3">Amidohydrolase-related domain-containing protein</fullName>
    </recommendedName>
</protein>
<evidence type="ECO:0008006" key="3">
    <source>
        <dbReference type="Google" id="ProtNLM"/>
    </source>
</evidence>
<dbReference type="Gene3D" id="2.30.40.10">
    <property type="entry name" value="Urease, subunit C, domain 1"/>
    <property type="match status" value="1"/>
</dbReference>
<name>A0ABW3LRZ4_9BACI</name>
<evidence type="ECO:0000313" key="2">
    <source>
        <dbReference type="Proteomes" id="UP001597040"/>
    </source>
</evidence>
<comment type="caution">
    <text evidence="1">The sequence shown here is derived from an EMBL/GenBank/DDBJ whole genome shotgun (WGS) entry which is preliminary data.</text>
</comment>
<organism evidence="1 2">
    <name type="scientific">Virgibacillus byunsanensis</name>
    <dbReference type="NCBI Taxonomy" id="570945"/>
    <lineage>
        <taxon>Bacteria</taxon>
        <taxon>Bacillati</taxon>
        <taxon>Bacillota</taxon>
        <taxon>Bacilli</taxon>
        <taxon>Bacillales</taxon>
        <taxon>Bacillaceae</taxon>
        <taxon>Virgibacillus</taxon>
    </lineage>
</organism>
<dbReference type="InterPro" id="IPR011059">
    <property type="entry name" value="Metal-dep_hydrolase_composite"/>
</dbReference>
<gene>
    <name evidence="1" type="ORF">ACFQ3N_15415</name>
</gene>